<name>A0A2P5EQC8_TREOI</name>
<evidence type="ECO:0000256" key="10">
    <source>
        <dbReference type="SAM" id="MobiDB-lite"/>
    </source>
</evidence>
<dbReference type="GO" id="GO:0140315">
    <property type="term" value="F:iron ion sequestering activity"/>
    <property type="evidence" value="ECO:0007669"/>
    <property type="project" value="UniProtKB-UniRule"/>
</dbReference>
<keyword evidence="9" id="KW-0813">Transport</keyword>
<dbReference type="Pfam" id="PF01988">
    <property type="entry name" value="VIT1"/>
    <property type="match status" value="2"/>
</dbReference>
<accession>A0A2P5EQC8</accession>
<keyword evidence="3" id="KW-0408">Iron</keyword>
<evidence type="ECO:0000256" key="4">
    <source>
        <dbReference type="ARBA" id="ARBA00022554"/>
    </source>
</evidence>
<comment type="catalytic activity">
    <reaction evidence="8">
        <text>Fe(2+)(in) = Fe(2+)(out)</text>
        <dbReference type="Rhea" id="RHEA:28486"/>
        <dbReference type="ChEBI" id="CHEBI:29033"/>
    </reaction>
    <physiologicalReaction direction="left-to-right" evidence="8">
        <dbReference type="Rhea" id="RHEA:28487"/>
    </physiologicalReaction>
</comment>
<dbReference type="GO" id="GO:0030026">
    <property type="term" value="P:intracellular manganese ion homeostasis"/>
    <property type="evidence" value="ECO:0007669"/>
    <property type="project" value="InterPro"/>
</dbReference>
<gene>
    <name evidence="11" type="primary">TorSEN1</name>
    <name evidence="11" type="ORF">TorRG33x02_164550</name>
</gene>
<comment type="function">
    <text evidence="9">Vacuolar Fe(2+) uptake transporter.</text>
</comment>
<keyword evidence="6 9" id="KW-1133">Transmembrane helix</keyword>
<feature type="compositionally biased region" description="Basic and acidic residues" evidence="10">
    <location>
        <begin position="109"/>
        <end position="138"/>
    </location>
</feature>
<evidence type="ECO:0000256" key="8">
    <source>
        <dbReference type="ARBA" id="ARBA00044464"/>
    </source>
</evidence>
<feature type="transmembrane region" description="Helical" evidence="9">
    <location>
        <begin position="46"/>
        <end position="68"/>
    </location>
</feature>
<feature type="transmembrane region" description="Helical" evidence="9">
    <location>
        <begin position="74"/>
        <end position="92"/>
    </location>
</feature>
<dbReference type="EMBL" id="JXTC01000113">
    <property type="protein sequence ID" value="PON87760.1"/>
    <property type="molecule type" value="Genomic_DNA"/>
</dbReference>
<dbReference type="GO" id="GO:0005384">
    <property type="term" value="F:manganese ion transmembrane transporter activity"/>
    <property type="evidence" value="ECO:0007669"/>
    <property type="project" value="InterPro"/>
</dbReference>
<keyword evidence="4 9" id="KW-0926">Vacuole</keyword>
<keyword evidence="12" id="KW-1185">Reference proteome</keyword>
<evidence type="ECO:0000256" key="9">
    <source>
        <dbReference type="RuleBase" id="RU369115"/>
    </source>
</evidence>
<feature type="transmembrane region" description="Helical" evidence="9">
    <location>
        <begin position="147"/>
        <end position="170"/>
    </location>
</feature>
<evidence type="ECO:0000256" key="7">
    <source>
        <dbReference type="ARBA" id="ARBA00023136"/>
    </source>
</evidence>
<feature type="transmembrane region" description="Helical" evidence="9">
    <location>
        <begin position="209"/>
        <end position="227"/>
    </location>
</feature>
<keyword evidence="9" id="KW-0406">Ion transport</keyword>
<keyword evidence="5 9" id="KW-0812">Transmembrane</keyword>
<comment type="caution">
    <text evidence="11">The sequence shown here is derived from an EMBL/GenBank/DDBJ whole genome shotgun (WGS) entry which is preliminary data.</text>
</comment>
<comment type="similarity">
    <text evidence="2 9">Belongs to the CCC1 family.</text>
</comment>
<evidence type="ECO:0000313" key="11">
    <source>
        <dbReference type="EMBL" id="PON87760.1"/>
    </source>
</evidence>
<reference evidence="12" key="1">
    <citation type="submission" date="2016-06" db="EMBL/GenBank/DDBJ databases">
        <title>Parallel loss of symbiosis genes in relatives of nitrogen-fixing non-legume Parasponia.</title>
        <authorList>
            <person name="Van Velzen R."/>
            <person name="Holmer R."/>
            <person name="Bu F."/>
            <person name="Rutten L."/>
            <person name="Van Zeijl A."/>
            <person name="Liu W."/>
            <person name="Santuari L."/>
            <person name="Cao Q."/>
            <person name="Sharma T."/>
            <person name="Shen D."/>
            <person name="Roswanjaya Y."/>
            <person name="Wardhani T."/>
            <person name="Kalhor M.S."/>
            <person name="Jansen J."/>
            <person name="Van den Hoogen J."/>
            <person name="Gungor B."/>
            <person name="Hartog M."/>
            <person name="Hontelez J."/>
            <person name="Verver J."/>
            <person name="Yang W.-C."/>
            <person name="Schijlen E."/>
            <person name="Repin R."/>
            <person name="Schilthuizen M."/>
            <person name="Schranz E."/>
            <person name="Heidstra R."/>
            <person name="Miyata K."/>
            <person name="Fedorova E."/>
            <person name="Kohlen W."/>
            <person name="Bisseling T."/>
            <person name="Smit S."/>
            <person name="Geurts R."/>
        </authorList>
    </citation>
    <scope>NUCLEOTIDE SEQUENCE [LARGE SCALE GENOMIC DNA]</scope>
    <source>
        <strain evidence="12">cv. RG33-2</strain>
    </source>
</reference>
<feature type="region of interest" description="Disordered" evidence="10">
    <location>
        <begin position="109"/>
        <end position="141"/>
    </location>
</feature>
<dbReference type="Proteomes" id="UP000237000">
    <property type="component" value="Unassembled WGS sequence"/>
</dbReference>
<dbReference type="InParanoid" id="A0A2P5EQC8"/>
<comment type="subcellular location">
    <subcellularLocation>
        <location evidence="1 9">Vacuole membrane</location>
        <topology evidence="1 9">Multi-pass membrane protein</topology>
    </subcellularLocation>
</comment>
<dbReference type="GO" id="GO:0005381">
    <property type="term" value="F:iron ion transmembrane transporter activity"/>
    <property type="evidence" value="ECO:0007669"/>
    <property type="project" value="UniProtKB-UniRule"/>
</dbReference>
<organism evidence="11 12">
    <name type="scientific">Trema orientale</name>
    <name type="common">Charcoal tree</name>
    <name type="synonym">Celtis orientalis</name>
    <dbReference type="NCBI Taxonomy" id="63057"/>
    <lineage>
        <taxon>Eukaryota</taxon>
        <taxon>Viridiplantae</taxon>
        <taxon>Streptophyta</taxon>
        <taxon>Embryophyta</taxon>
        <taxon>Tracheophyta</taxon>
        <taxon>Spermatophyta</taxon>
        <taxon>Magnoliopsida</taxon>
        <taxon>eudicotyledons</taxon>
        <taxon>Gunneridae</taxon>
        <taxon>Pentapetalae</taxon>
        <taxon>rosids</taxon>
        <taxon>fabids</taxon>
        <taxon>Rosales</taxon>
        <taxon>Cannabaceae</taxon>
        <taxon>Trema</taxon>
    </lineage>
</organism>
<protein>
    <recommendedName>
        <fullName evidence="9">Vacuolar iron transporter</fullName>
    </recommendedName>
</protein>
<keyword evidence="3" id="KW-0410">Iron transport</keyword>
<dbReference type="OrthoDB" id="73465at2759"/>
<dbReference type="InterPro" id="IPR008217">
    <property type="entry name" value="Ccc1_fam"/>
</dbReference>
<dbReference type="STRING" id="63057.A0A2P5EQC8"/>
<feature type="transmembrane region" description="Helical" evidence="9">
    <location>
        <begin position="176"/>
        <end position="197"/>
    </location>
</feature>
<dbReference type="AlphaFoldDB" id="A0A2P5EQC8"/>
<evidence type="ECO:0000256" key="2">
    <source>
        <dbReference type="ARBA" id="ARBA00007049"/>
    </source>
</evidence>
<keyword evidence="7 9" id="KW-0472">Membrane</keyword>
<evidence type="ECO:0000256" key="1">
    <source>
        <dbReference type="ARBA" id="ARBA00004128"/>
    </source>
</evidence>
<dbReference type="GO" id="GO:0005774">
    <property type="term" value="C:vacuolar membrane"/>
    <property type="evidence" value="ECO:0007669"/>
    <property type="project" value="UniProtKB-SubCell"/>
</dbReference>
<proteinExistence type="inferred from homology"/>
<dbReference type="PANTHER" id="PTHR31851">
    <property type="entry name" value="FE(2+)/MN(2+) TRANSPORTER PCL1"/>
    <property type="match status" value="1"/>
</dbReference>
<evidence type="ECO:0000313" key="12">
    <source>
        <dbReference type="Proteomes" id="UP000237000"/>
    </source>
</evidence>
<sequence>MATSGVNEKVHHVVEIPENTHFQTLSKEPQGTAKIDYSRRAQWLRAALLGANDGLVTVSSLIMGVGAVNRDVRAMLLAGFAGLVAGASSMAIGEYVSVHTQLDIEIAQIKRDKGSSRNGENHKEEEEKEGADHDDQNQEKLPNPFKAAMASAVSFSAGGLVPLLSAAFIQEYRVRVTAVAAVASLALVVFGGVGATLGRSRVGISCVRVLVGGWLAMAVTFALTKLIEYSGMSM</sequence>
<evidence type="ECO:0000256" key="5">
    <source>
        <dbReference type="ARBA" id="ARBA00022692"/>
    </source>
</evidence>
<evidence type="ECO:0000256" key="3">
    <source>
        <dbReference type="ARBA" id="ARBA00022496"/>
    </source>
</evidence>
<evidence type="ECO:0000256" key="6">
    <source>
        <dbReference type="ARBA" id="ARBA00022989"/>
    </source>
</evidence>